<dbReference type="RefSeq" id="WP_008390898.1">
    <property type="nucleotide sequence ID" value="NC_021016.1"/>
</dbReference>
<name>D4N0N6_ANAHA</name>
<dbReference type="GO" id="GO:0004553">
    <property type="term" value="F:hydrolase activity, hydrolyzing O-glycosyl compounds"/>
    <property type="evidence" value="ECO:0007669"/>
    <property type="project" value="InterPro"/>
</dbReference>
<dbReference type="Gene3D" id="2.40.40.10">
    <property type="entry name" value="RlpA-like domain"/>
    <property type="match status" value="1"/>
</dbReference>
<accession>D4N0N6</accession>
<dbReference type="KEGG" id="bprl:CL2_14880"/>
<reference evidence="4 5" key="1">
    <citation type="submission" date="2010-03" db="EMBL/GenBank/DDBJ databases">
        <title>The genome sequence of Clostridiales sp. SSC/2.</title>
        <authorList>
            <consortium name="metaHIT consortium -- http://www.metahit.eu/"/>
            <person name="Pajon A."/>
            <person name="Turner K."/>
            <person name="Parkhill J."/>
            <person name="Duncan S."/>
            <person name="Flint H."/>
        </authorList>
    </citation>
    <scope>NUCLEOTIDE SEQUENCE [LARGE SCALE GENOMIC DNA]</scope>
    <source>
        <strain evidence="4 5">SSC/2</strain>
    </source>
</reference>
<dbReference type="InterPro" id="IPR036908">
    <property type="entry name" value="RlpA-like_sf"/>
</dbReference>
<feature type="signal peptide" evidence="2">
    <location>
        <begin position="1"/>
        <end position="23"/>
    </location>
</feature>
<protein>
    <submittedName>
        <fullName evidence="4">Uncharacterized protein conserved in bacteria</fullName>
    </submittedName>
</protein>
<dbReference type="SUPFAM" id="SSF50685">
    <property type="entry name" value="Barwin-like endoglucanases"/>
    <property type="match status" value="1"/>
</dbReference>
<dbReference type="AlphaFoldDB" id="D4N0N6"/>
<reference evidence="4 5" key="2">
    <citation type="submission" date="2010-03" db="EMBL/GenBank/DDBJ databases">
        <authorList>
            <person name="Pajon A."/>
        </authorList>
    </citation>
    <scope>NUCLEOTIDE SEQUENCE [LARGE SCALE GENOMIC DNA]</scope>
    <source>
        <strain evidence="4 5">SSC/2</strain>
    </source>
</reference>
<proteinExistence type="predicted"/>
<dbReference type="CDD" id="cd22784">
    <property type="entry name" value="DPBB_MltA_YuiC-like"/>
    <property type="match status" value="1"/>
</dbReference>
<dbReference type="EMBL" id="FP929061">
    <property type="protein sequence ID" value="CBL38431.1"/>
    <property type="molecule type" value="Genomic_DNA"/>
</dbReference>
<dbReference type="InterPro" id="IPR010611">
    <property type="entry name" value="3D_dom"/>
</dbReference>
<dbReference type="Pfam" id="PF06725">
    <property type="entry name" value="3D"/>
    <property type="match status" value="1"/>
</dbReference>
<feature type="region of interest" description="Disordered" evidence="1">
    <location>
        <begin position="50"/>
        <end position="76"/>
    </location>
</feature>
<evidence type="ECO:0000259" key="3">
    <source>
        <dbReference type="Pfam" id="PF06725"/>
    </source>
</evidence>
<evidence type="ECO:0000313" key="4">
    <source>
        <dbReference type="EMBL" id="CBL38431.1"/>
    </source>
</evidence>
<dbReference type="Proteomes" id="UP000008960">
    <property type="component" value="Chromosome"/>
</dbReference>
<evidence type="ECO:0000313" key="5">
    <source>
        <dbReference type="Proteomes" id="UP000008960"/>
    </source>
</evidence>
<dbReference type="GO" id="GO:0009254">
    <property type="term" value="P:peptidoglycan turnover"/>
    <property type="evidence" value="ECO:0007669"/>
    <property type="project" value="InterPro"/>
</dbReference>
<sequence length="178" mass="20897">MKKFLAVLSLVCMLTVNGTSVNAAEESNVDLKGYEEVQKTFKPHVDEKIRQEKQAEKARKEAIRRKKAEQKRREEEARKDLGRRFGTFKITYYWIGEDRWGYRTAMGVRSSRFYTVAVDPDIVPLGSILTINGEEYYAVDTGNKVQGNVIDIFSEEPLHEKWYTRDVKIVRWGTWRRR</sequence>
<keyword evidence="2" id="KW-0732">Signal</keyword>
<feature type="domain" description="3D" evidence="3">
    <location>
        <begin position="115"/>
        <end position="155"/>
    </location>
</feature>
<organism evidence="4 5">
    <name type="scientific">Anaerostipes hadrus</name>
    <dbReference type="NCBI Taxonomy" id="649756"/>
    <lineage>
        <taxon>Bacteria</taxon>
        <taxon>Bacillati</taxon>
        <taxon>Bacillota</taxon>
        <taxon>Clostridia</taxon>
        <taxon>Lachnospirales</taxon>
        <taxon>Lachnospiraceae</taxon>
        <taxon>Anaerostipes</taxon>
    </lineage>
</organism>
<feature type="chain" id="PRO_5003062007" evidence="2">
    <location>
        <begin position="24"/>
        <end position="178"/>
    </location>
</feature>
<evidence type="ECO:0000256" key="2">
    <source>
        <dbReference type="SAM" id="SignalP"/>
    </source>
</evidence>
<dbReference type="PATRIC" id="fig|245018.3.peg.1785"/>
<evidence type="ECO:0000256" key="1">
    <source>
        <dbReference type="SAM" id="MobiDB-lite"/>
    </source>
</evidence>
<gene>
    <name evidence="4" type="ORF">CL2_14880</name>
</gene>
<dbReference type="GO" id="GO:0019867">
    <property type="term" value="C:outer membrane"/>
    <property type="evidence" value="ECO:0007669"/>
    <property type="project" value="InterPro"/>
</dbReference>
<feature type="compositionally biased region" description="Basic and acidic residues" evidence="1">
    <location>
        <begin position="50"/>
        <end position="61"/>
    </location>
</feature>